<proteinExistence type="predicted"/>
<accession>A0A2Z7C1K0</accession>
<reference evidence="1 2" key="1">
    <citation type="journal article" date="2015" name="Proc. Natl. Acad. Sci. U.S.A.">
        <title>The resurrection genome of Boea hygrometrica: A blueprint for survival of dehydration.</title>
        <authorList>
            <person name="Xiao L."/>
            <person name="Yang G."/>
            <person name="Zhang L."/>
            <person name="Yang X."/>
            <person name="Zhao S."/>
            <person name="Ji Z."/>
            <person name="Zhou Q."/>
            <person name="Hu M."/>
            <person name="Wang Y."/>
            <person name="Chen M."/>
            <person name="Xu Y."/>
            <person name="Jin H."/>
            <person name="Xiao X."/>
            <person name="Hu G."/>
            <person name="Bao F."/>
            <person name="Hu Y."/>
            <person name="Wan P."/>
            <person name="Li L."/>
            <person name="Deng X."/>
            <person name="Kuang T."/>
            <person name="Xiang C."/>
            <person name="Zhu J.K."/>
            <person name="Oliver M.J."/>
            <person name="He Y."/>
        </authorList>
    </citation>
    <scope>NUCLEOTIDE SEQUENCE [LARGE SCALE GENOMIC DNA]</scope>
    <source>
        <strain evidence="2">cv. XS01</strain>
    </source>
</reference>
<gene>
    <name evidence="1" type="ORF">F511_29445</name>
</gene>
<dbReference type="AlphaFoldDB" id="A0A2Z7C1K0"/>
<keyword evidence="2" id="KW-1185">Reference proteome</keyword>
<sequence>MRNDSVWISRSDSVWISWNDSVLVGLFIPEDGYSELQPADSKFFQAFFQSKHLDNDDEDSAGYQSYFRRMLKTAYLHQSLLVIPSEEEEGETVGGRGRVRLISKGIETAPAVRHAPTRTHGPNSPTLTYIIAPADGDQQVQEYCGSNSNDDMLSADERMSLDDILLTIPVDIPLPSSSMEITKIMMGKSIKIPGVNKWTWFLKNLPRIPTGDKGKEVLVEKDPVKGNPAEEHYSLICADIELLVNLRAQMATVNFNQQVHYMNQQSRCISKITKRRHLNKLTRHRFDA</sequence>
<dbReference type="EMBL" id="KQ999888">
    <property type="protein sequence ID" value="KZV40682.1"/>
    <property type="molecule type" value="Genomic_DNA"/>
</dbReference>
<protein>
    <submittedName>
        <fullName evidence="1">Uncharacterized protein</fullName>
    </submittedName>
</protein>
<organism evidence="1 2">
    <name type="scientific">Dorcoceras hygrometricum</name>
    <dbReference type="NCBI Taxonomy" id="472368"/>
    <lineage>
        <taxon>Eukaryota</taxon>
        <taxon>Viridiplantae</taxon>
        <taxon>Streptophyta</taxon>
        <taxon>Embryophyta</taxon>
        <taxon>Tracheophyta</taxon>
        <taxon>Spermatophyta</taxon>
        <taxon>Magnoliopsida</taxon>
        <taxon>eudicotyledons</taxon>
        <taxon>Gunneridae</taxon>
        <taxon>Pentapetalae</taxon>
        <taxon>asterids</taxon>
        <taxon>lamiids</taxon>
        <taxon>Lamiales</taxon>
        <taxon>Gesneriaceae</taxon>
        <taxon>Didymocarpoideae</taxon>
        <taxon>Trichosporeae</taxon>
        <taxon>Loxocarpinae</taxon>
        <taxon>Dorcoceras</taxon>
    </lineage>
</organism>
<evidence type="ECO:0000313" key="2">
    <source>
        <dbReference type="Proteomes" id="UP000250235"/>
    </source>
</evidence>
<evidence type="ECO:0000313" key="1">
    <source>
        <dbReference type="EMBL" id="KZV40682.1"/>
    </source>
</evidence>
<name>A0A2Z7C1K0_9LAMI</name>
<dbReference type="Proteomes" id="UP000250235">
    <property type="component" value="Unassembled WGS sequence"/>
</dbReference>